<feature type="transmembrane region" description="Helical" evidence="6">
    <location>
        <begin position="300"/>
        <end position="321"/>
    </location>
</feature>
<dbReference type="PATRIC" id="fig|571915.4.peg.2806"/>
<dbReference type="GO" id="GO:0005886">
    <property type="term" value="C:plasma membrane"/>
    <property type="evidence" value="ECO:0007669"/>
    <property type="project" value="UniProtKB-SubCell"/>
</dbReference>
<dbReference type="PROSITE" id="PS50850">
    <property type="entry name" value="MFS"/>
    <property type="match status" value="1"/>
</dbReference>
<reference evidence="8 9" key="1">
    <citation type="journal article" date="2015" name="Genome Announc.">
        <title>Complete Genome Sequence of the Type Strain Corynebacterium mustelae DSM 45274, Isolated from Various Tissues of a Male Ferret with Lethal Sepsis.</title>
        <authorList>
            <person name="Ruckert C."/>
            <person name="Eimer J."/>
            <person name="Winkler A."/>
            <person name="Tauch A."/>
        </authorList>
    </citation>
    <scope>NUCLEOTIDE SEQUENCE [LARGE SCALE GENOMIC DNA]</scope>
    <source>
        <strain evidence="8 9">DSM 45274</strain>
    </source>
</reference>
<keyword evidence="4 6" id="KW-1133">Transmembrane helix</keyword>
<feature type="transmembrane region" description="Helical" evidence="6">
    <location>
        <begin position="209"/>
        <end position="229"/>
    </location>
</feature>
<protein>
    <submittedName>
        <fullName evidence="8">Major facilitator superfamily permease</fullName>
    </submittedName>
</protein>
<feature type="transmembrane region" description="Helical" evidence="6">
    <location>
        <begin position="103"/>
        <end position="121"/>
    </location>
</feature>
<feature type="transmembrane region" description="Helical" evidence="6">
    <location>
        <begin position="419"/>
        <end position="438"/>
    </location>
</feature>
<comment type="subcellular location">
    <subcellularLocation>
        <location evidence="1">Cell membrane</location>
        <topology evidence="1">Multi-pass membrane protein</topology>
    </subcellularLocation>
</comment>
<feature type="transmembrane region" description="Helical" evidence="6">
    <location>
        <begin position="388"/>
        <end position="413"/>
    </location>
</feature>
<dbReference type="OrthoDB" id="9768783at2"/>
<feature type="transmembrane region" description="Helical" evidence="6">
    <location>
        <begin position="71"/>
        <end position="91"/>
    </location>
</feature>
<proteinExistence type="predicted"/>
<dbReference type="Pfam" id="PF11700">
    <property type="entry name" value="ATG22"/>
    <property type="match status" value="1"/>
</dbReference>
<evidence type="ECO:0000256" key="5">
    <source>
        <dbReference type="ARBA" id="ARBA00023136"/>
    </source>
</evidence>
<dbReference type="Proteomes" id="UP000035199">
    <property type="component" value="Chromosome"/>
</dbReference>
<feature type="transmembrane region" description="Helical" evidence="6">
    <location>
        <begin position="127"/>
        <end position="146"/>
    </location>
</feature>
<organism evidence="8 9">
    <name type="scientific">Corynebacterium mustelae</name>
    <dbReference type="NCBI Taxonomy" id="571915"/>
    <lineage>
        <taxon>Bacteria</taxon>
        <taxon>Bacillati</taxon>
        <taxon>Actinomycetota</taxon>
        <taxon>Actinomycetes</taxon>
        <taxon>Mycobacteriales</taxon>
        <taxon>Corynebacteriaceae</taxon>
        <taxon>Corynebacterium</taxon>
    </lineage>
</organism>
<evidence type="ECO:0000313" key="9">
    <source>
        <dbReference type="Proteomes" id="UP000035199"/>
    </source>
</evidence>
<dbReference type="KEGG" id="cmv:CMUST_13095"/>
<sequence length="449" mass="48387">MTQSVLTTQAPTGEELLAHSQRTDKKTVIAWALWDMGSAAFNAVLITFVFSVYLTDSVGTTIDSSFSPTTWLGFAIGVGGVLIALIAPVVGQRSDARGTRRRSVRRWTVITFLIMLALFFIRNDDPMYFWIGISLLALGSVTYELAEVSYFAMLNQVSTEENVGRVSGFGWALGYFGGIFLLLICYFGMINNNGGLLGLSTEGGFNIRLTAVLAAIWFLLFALPTMFRVPEVLPNPAIKTGGVVDSYKELIRTLVVLWKKDRSAVFFLISSAIFRDGLAGVFTFGAVLAVSVYGLSAGDVLIFGVAANLISALGAVICGYLDDLIGPKPVILGALTAMVIDCLILYFVEGPTNFWIFGLILTLFVGPAQSSSRTYLSRMAPAGHEGQMFGLYATTGRAVSWMAPIAFSIFAILFGGDRAGIFGIALILLAGATVLVFVRQPHKVDTTMV</sequence>
<dbReference type="Gene3D" id="1.20.1250.20">
    <property type="entry name" value="MFS general substrate transporter like domains"/>
    <property type="match status" value="2"/>
</dbReference>
<evidence type="ECO:0000256" key="2">
    <source>
        <dbReference type="ARBA" id="ARBA00022448"/>
    </source>
</evidence>
<dbReference type="InterPro" id="IPR050495">
    <property type="entry name" value="ATG22/LtaA_families"/>
</dbReference>
<keyword evidence="2" id="KW-0813">Transport</keyword>
<evidence type="ECO:0000256" key="6">
    <source>
        <dbReference type="SAM" id="Phobius"/>
    </source>
</evidence>
<evidence type="ECO:0000256" key="4">
    <source>
        <dbReference type="ARBA" id="ARBA00022989"/>
    </source>
</evidence>
<dbReference type="PANTHER" id="PTHR23519:SF1">
    <property type="entry name" value="AUTOPHAGY-RELATED PROTEIN 22"/>
    <property type="match status" value="1"/>
</dbReference>
<keyword evidence="5 6" id="KW-0472">Membrane</keyword>
<dbReference type="EMBL" id="CP011542">
    <property type="protein sequence ID" value="AKK06915.1"/>
    <property type="molecule type" value="Genomic_DNA"/>
</dbReference>
<dbReference type="STRING" id="571915.CMUST_13095"/>
<evidence type="ECO:0000259" key="7">
    <source>
        <dbReference type="PROSITE" id="PS50850"/>
    </source>
</evidence>
<gene>
    <name evidence="8" type="ORF">CMUST_13095</name>
</gene>
<dbReference type="SUPFAM" id="SSF103473">
    <property type="entry name" value="MFS general substrate transporter"/>
    <property type="match status" value="1"/>
</dbReference>
<reference evidence="9" key="2">
    <citation type="submission" date="2015-05" db="EMBL/GenBank/DDBJ databases">
        <title>Complete genome sequence of Corynebacterium mustelae DSM 45274, isolated from various tissues of a male ferret with lethal sepsis.</title>
        <authorList>
            <person name="Ruckert C."/>
            <person name="Albersmeier A."/>
            <person name="Winkler A."/>
            <person name="Tauch A."/>
        </authorList>
    </citation>
    <scope>NUCLEOTIDE SEQUENCE [LARGE SCALE GENOMIC DNA]</scope>
    <source>
        <strain evidence="9">DSM 45274</strain>
    </source>
</reference>
<feature type="domain" description="Major facilitator superfamily (MFS) profile" evidence="7">
    <location>
        <begin position="264"/>
        <end position="449"/>
    </location>
</feature>
<name>A0A0G3H2D6_9CORY</name>
<evidence type="ECO:0000313" key="8">
    <source>
        <dbReference type="EMBL" id="AKK06915.1"/>
    </source>
</evidence>
<dbReference type="InterPro" id="IPR024671">
    <property type="entry name" value="Atg22-like"/>
</dbReference>
<evidence type="ECO:0000256" key="1">
    <source>
        <dbReference type="ARBA" id="ARBA00004651"/>
    </source>
</evidence>
<feature type="transmembrane region" description="Helical" evidence="6">
    <location>
        <begin position="265"/>
        <end position="294"/>
    </location>
</feature>
<dbReference type="PANTHER" id="PTHR23519">
    <property type="entry name" value="AUTOPHAGY-RELATED PROTEIN 22"/>
    <property type="match status" value="1"/>
</dbReference>
<dbReference type="InterPro" id="IPR020846">
    <property type="entry name" value="MFS_dom"/>
</dbReference>
<feature type="transmembrane region" description="Helical" evidence="6">
    <location>
        <begin position="166"/>
        <end position="189"/>
    </location>
</feature>
<feature type="transmembrane region" description="Helical" evidence="6">
    <location>
        <begin position="330"/>
        <end position="348"/>
    </location>
</feature>
<keyword evidence="3 6" id="KW-0812">Transmembrane</keyword>
<dbReference type="GO" id="GO:0022857">
    <property type="term" value="F:transmembrane transporter activity"/>
    <property type="evidence" value="ECO:0007669"/>
    <property type="project" value="InterPro"/>
</dbReference>
<accession>A0A0G3H2D6</accession>
<feature type="transmembrane region" description="Helical" evidence="6">
    <location>
        <begin position="354"/>
        <end position="376"/>
    </location>
</feature>
<keyword evidence="9" id="KW-1185">Reference proteome</keyword>
<dbReference type="InterPro" id="IPR036259">
    <property type="entry name" value="MFS_trans_sf"/>
</dbReference>
<dbReference type="AlphaFoldDB" id="A0A0G3H2D6"/>
<evidence type="ECO:0000256" key="3">
    <source>
        <dbReference type="ARBA" id="ARBA00022692"/>
    </source>
</evidence>
<dbReference type="RefSeq" id="WP_047262849.1">
    <property type="nucleotide sequence ID" value="NZ_CP011542.1"/>
</dbReference>
<feature type="transmembrane region" description="Helical" evidence="6">
    <location>
        <begin position="28"/>
        <end position="51"/>
    </location>
</feature>